<feature type="compositionally biased region" description="Low complexity" evidence="1">
    <location>
        <begin position="504"/>
        <end position="519"/>
    </location>
</feature>
<feature type="region of interest" description="Disordered" evidence="1">
    <location>
        <begin position="467"/>
        <end position="560"/>
    </location>
</feature>
<evidence type="ECO:0000256" key="1">
    <source>
        <dbReference type="SAM" id="MobiDB-lite"/>
    </source>
</evidence>
<feature type="compositionally biased region" description="Polar residues" evidence="1">
    <location>
        <begin position="342"/>
        <end position="365"/>
    </location>
</feature>
<reference evidence="3" key="1">
    <citation type="journal article" date="2020" name="Stud. Mycol.">
        <title>101 Dothideomycetes genomes: a test case for predicting lifestyles and emergence of pathogens.</title>
        <authorList>
            <person name="Haridas S."/>
            <person name="Albert R."/>
            <person name="Binder M."/>
            <person name="Bloem J."/>
            <person name="Labutti K."/>
            <person name="Salamov A."/>
            <person name="Andreopoulos B."/>
            <person name="Baker S."/>
            <person name="Barry K."/>
            <person name="Bills G."/>
            <person name="Bluhm B."/>
            <person name="Cannon C."/>
            <person name="Castanera R."/>
            <person name="Culley D."/>
            <person name="Daum C."/>
            <person name="Ezra D."/>
            <person name="Gonzalez J."/>
            <person name="Henrissat B."/>
            <person name="Kuo A."/>
            <person name="Liang C."/>
            <person name="Lipzen A."/>
            <person name="Lutzoni F."/>
            <person name="Magnuson J."/>
            <person name="Mondo S."/>
            <person name="Nolan M."/>
            <person name="Ohm R."/>
            <person name="Pangilinan J."/>
            <person name="Park H.-J."/>
            <person name="Ramirez L."/>
            <person name="Alfaro M."/>
            <person name="Sun H."/>
            <person name="Tritt A."/>
            <person name="Yoshinaga Y."/>
            <person name="Zwiers L.-H."/>
            <person name="Turgeon B."/>
            <person name="Goodwin S."/>
            <person name="Spatafora J."/>
            <person name="Crous P."/>
            <person name="Grigoriev I."/>
        </authorList>
    </citation>
    <scope>NUCLEOTIDE SEQUENCE</scope>
    <source>
        <strain evidence="3">CBS 115976</strain>
    </source>
</reference>
<feature type="compositionally biased region" description="Low complexity" evidence="1">
    <location>
        <begin position="320"/>
        <end position="341"/>
    </location>
</feature>
<proteinExistence type="predicted"/>
<feature type="region of interest" description="Disordered" evidence="1">
    <location>
        <begin position="178"/>
        <end position="212"/>
    </location>
</feature>
<evidence type="ECO:0000313" key="4">
    <source>
        <dbReference type="Proteomes" id="UP000799302"/>
    </source>
</evidence>
<evidence type="ECO:0000313" key="3">
    <source>
        <dbReference type="EMBL" id="KAF2663936.1"/>
    </source>
</evidence>
<evidence type="ECO:0000256" key="2">
    <source>
        <dbReference type="SAM" id="Phobius"/>
    </source>
</evidence>
<keyword evidence="2" id="KW-0472">Membrane</keyword>
<feature type="transmembrane region" description="Helical" evidence="2">
    <location>
        <begin position="231"/>
        <end position="253"/>
    </location>
</feature>
<feature type="compositionally biased region" description="Low complexity" evidence="1">
    <location>
        <begin position="178"/>
        <end position="209"/>
    </location>
</feature>
<keyword evidence="2" id="KW-0812">Transmembrane</keyword>
<feature type="region of interest" description="Disordered" evidence="1">
    <location>
        <begin position="271"/>
        <end position="397"/>
    </location>
</feature>
<dbReference type="Proteomes" id="UP000799302">
    <property type="component" value="Unassembled WGS sequence"/>
</dbReference>
<dbReference type="AlphaFoldDB" id="A0A6A6TWU4"/>
<keyword evidence="2" id="KW-1133">Transmembrane helix</keyword>
<keyword evidence="4" id="KW-1185">Reference proteome</keyword>
<name>A0A6A6TWU4_9PEZI</name>
<organism evidence="3 4">
    <name type="scientific">Microthyrium microscopicum</name>
    <dbReference type="NCBI Taxonomy" id="703497"/>
    <lineage>
        <taxon>Eukaryota</taxon>
        <taxon>Fungi</taxon>
        <taxon>Dikarya</taxon>
        <taxon>Ascomycota</taxon>
        <taxon>Pezizomycotina</taxon>
        <taxon>Dothideomycetes</taxon>
        <taxon>Dothideomycetes incertae sedis</taxon>
        <taxon>Microthyriales</taxon>
        <taxon>Microthyriaceae</taxon>
        <taxon>Microthyrium</taxon>
    </lineage>
</organism>
<gene>
    <name evidence="3" type="ORF">BT63DRAFT_461054</name>
</gene>
<dbReference type="OrthoDB" id="3692311at2759"/>
<protein>
    <submittedName>
        <fullName evidence="3">Uncharacterized protein</fullName>
    </submittedName>
</protein>
<dbReference type="EMBL" id="MU004244">
    <property type="protein sequence ID" value="KAF2663936.1"/>
    <property type="molecule type" value="Genomic_DNA"/>
</dbReference>
<accession>A0A6A6TWU4</accession>
<sequence>MSTPIQPTCPTGGSWYICVDSSTKFIGCCKSNPCSNSAGCPISDLSSASFNSAAYGTFPDQTCGNGQGDFYTCTFSNGASFIGCCRSNACQQGGCPQSDLGSMALSPDLNKEQAFLADAQNVGVVTGASNPTTTLAVNTGTNSITAITTGLASSLSLITSITSPSSSSIAASASTSSISSTSTAPTLSLRPLSTATPSGSPSATSNSTSDAGSPFSMPMASMLGGMSKGTIAGLTVAAFILVTALAALIFFLCSRRRQRFERQVMKEIEEADHDPSNFGRDFPAFTPTPAPVYNQARSSRPKSRPVSVPPAYEAPVNTALQPSSQYSQDPPLQPSSQYSQPTALQPSSQYSQNPTRYSESSNYDTQDMPPAQTYYSPPPQIPARRSPAPAYDFPPNPRYSPANSNAFAVNPLGASPPMAFAPSFQTSPTIPDSLTAPYAYPSTYTSYSAPLSPQATIRAVGLDSVPEHIPTTTSRRRPATADTDDSIPNVVILPGSDGEDEEYAASLAAGTAARTSRSSVPGWTTIRASQLASSPPPPSERASRGSRLRYSMVAEDAEYR</sequence>